<comment type="catalytic activity">
    <reaction evidence="4">
        <text>ATP + H2O = ADP + phosphate + H(+)</text>
        <dbReference type="Rhea" id="RHEA:13065"/>
        <dbReference type="ChEBI" id="CHEBI:15377"/>
        <dbReference type="ChEBI" id="CHEBI:15378"/>
        <dbReference type="ChEBI" id="CHEBI:30616"/>
        <dbReference type="ChEBI" id="CHEBI:43474"/>
        <dbReference type="ChEBI" id="CHEBI:456216"/>
        <dbReference type="EC" id="5.6.2.3"/>
    </reaction>
</comment>
<feature type="domain" description="Helicase ATP-binding" evidence="5">
    <location>
        <begin position="43"/>
        <end position="308"/>
    </location>
</feature>
<dbReference type="GO" id="GO:0016818">
    <property type="term" value="F:hydrolase activity, acting on acid anhydrides, in phosphorus-containing anhydrides"/>
    <property type="evidence" value="ECO:0007669"/>
    <property type="project" value="InterPro"/>
</dbReference>
<keyword evidence="6" id="KW-0347">Helicase</keyword>
<dbReference type="GO" id="GO:0005524">
    <property type="term" value="F:ATP binding"/>
    <property type="evidence" value="ECO:0007669"/>
    <property type="project" value="InterPro"/>
</dbReference>
<dbReference type="GO" id="GO:0006139">
    <property type="term" value="P:nucleobase-containing compound metabolic process"/>
    <property type="evidence" value="ECO:0007669"/>
    <property type="project" value="InterPro"/>
</dbReference>
<dbReference type="InterPro" id="IPR014001">
    <property type="entry name" value="Helicase_ATP-bd"/>
</dbReference>
<keyword evidence="8" id="KW-1185">Reference proteome</keyword>
<evidence type="ECO:0000313" key="6">
    <source>
        <dbReference type="EMBL" id="KAB7887777.1"/>
    </source>
</evidence>
<dbReference type="AlphaFoldDB" id="A0A6L4WR07"/>
<dbReference type="SMART" id="SM00487">
    <property type="entry name" value="DEXDc"/>
    <property type="match status" value="1"/>
</dbReference>
<keyword evidence="6" id="KW-0547">Nucleotide-binding</keyword>
<name>A0A6L4WR07_9BACT</name>
<dbReference type="EMBL" id="WFKJ01000020">
    <property type="protein sequence ID" value="KAB7890960.1"/>
    <property type="molecule type" value="Genomic_DNA"/>
</dbReference>
<dbReference type="PANTHER" id="PTHR11472">
    <property type="entry name" value="DNA REPAIR DEAD HELICASE RAD3/XP-D SUBFAMILY MEMBER"/>
    <property type="match status" value="1"/>
</dbReference>
<dbReference type="Pfam" id="PF13307">
    <property type="entry name" value="Helicase_C_2"/>
    <property type="match status" value="1"/>
</dbReference>
<sequence length="855" mass="98244">MAFKKNRVSQVTIETPEALLHDLRSKKIKAPFSHQADMWRRYLEKALDKSDVALQLPTGSGKTLVGLILAEWRRQKFKEKVIYVCPTNQLVHQVAEQAENQYGLKVAKFVGRIRDYPISIKSDYESADKIAITSYSALFNTNPYFKDADIIILDDAHSSENYISTLWSLEINKNAEYSKTLFIAFANLIKDYIPKIDYDRMVGENNYEEWNDKLPITVFSKLVDDISSLLDTYCVQNEMQYPWQTIKNNLIACQCYISTNQILIRPIIPPTKSHEPFSNAKQRIYMSATLGNGGDLERLTGMSNIFRLPIPDGWDKQGIGRRFFLFPERSLDSDDVELFLEDTIKSSGRSVVLTKDFTSSEIFKKFIDEKIKYETFDASDIEESKETFLSKEHAVAIIANRYDGIDFAEDEARTLIISDLPTSTNLQEKFLVNRMAANELLNERILTRVVQAMGRCTRSPTDYSSVIVLGEKLVSYLLPDRKRKLLHPELQAELEFGIDQSKDMTLQDFIENINDFSGQTDDWFEADKEIISLRDELNKEEPAYIKNLQNSVKYEIEYQYKMWQTDYSGATDEARNALKELTDTNLKGYRALWNYLAGASALLADNADLASEFFTNAMKAAPSLKWMVTLAKSSGIKSEDVIDESDLNSVVEKFEKEIKKFGLTSNRKYDKEEQFILEGIMNEDAKKFEEAQKRLGALIGFEAGNIEDDASPDPWWILSDNLCIVFEDHSEGTAEYFSATKARQATTHDNWIKENLSVSKDIEIIKVLITAVKKAHKGAFPHLKDVYLWTLDDFRSWTTTILSVLRTRRNEFSNEGDLFWRVDTKDSYISNKLSPKMLVETIKKISAYDYFKSNE</sequence>
<dbReference type="Proteomes" id="UP000472839">
    <property type="component" value="Unassembled WGS sequence"/>
</dbReference>
<evidence type="ECO:0000259" key="5">
    <source>
        <dbReference type="PROSITE" id="PS51192"/>
    </source>
</evidence>
<keyword evidence="6" id="KW-0067">ATP-binding</keyword>
<dbReference type="SUPFAM" id="SSF52540">
    <property type="entry name" value="P-loop containing nucleoside triphosphate hydrolases"/>
    <property type="match status" value="2"/>
</dbReference>
<dbReference type="GO" id="GO:0003676">
    <property type="term" value="F:nucleic acid binding"/>
    <property type="evidence" value="ECO:0007669"/>
    <property type="project" value="InterPro"/>
</dbReference>
<dbReference type="CDD" id="cd00046">
    <property type="entry name" value="SF2-N"/>
    <property type="match status" value="1"/>
</dbReference>
<reference evidence="8 9" key="1">
    <citation type="submission" date="2019-10" db="EMBL/GenBank/DDBJ databases">
        <title>Poseidonibacter ostreae sp. nov., isolated from the gut of the Ostrea denselamellosa.</title>
        <authorList>
            <person name="Choi A."/>
        </authorList>
    </citation>
    <scope>NUCLEOTIDE SEQUENCE [LARGE SCALE GENOMIC DNA]</scope>
    <source>
        <strain evidence="6 9">SJOD-M-33</strain>
        <strain evidence="7 8">SJOD-M-5</strain>
    </source>
</reference>
<evidence type="ECO:0000256" key="2">
    <source>
        <dbReference type="ARBA" id="ARBA00038058"/>
    </source>
</evidence>
<proteinExistence type="inferred from homology"/>
<comment type="cofactor">
    <cofactor evidence="1">
        <name>[4Fe-4S] cluster</name>
        <dbReference type="ChEBI" id="CHEBI:49883"/>
    </cofactor>
</comment>
<dbReference type="InterPro" id="IPR011545">
    <property type="entry name" value="DEAD/DEAH_box_helicase_dom"/>
</dbReference>
<evidence type="ECO:0000313" key="7">
    <source>
        <dbReference type="EMBL" id="KAB7890960.1"/>
    </source>
</evidence>
<gene>
    <name evidence="7" type="ORF">GBG18_07800</name>
    <name evidence="6" type="ORF">GBG19_10255</name>
</gene>
<dbReference type="PANTHER" id="PTHR11472:SF34">
    <property type="entry name" value="REGULATOR OF TELOMERE ELONGATION HELICASE 1"/>
    <property type="match status" value="1"/>
</dbReference>
<accession>A0A6L4WR07</accession>
<dbReference type="InterPro" id="IPR006555">
    <property type="entry name" value="ATP-dep_Helicase_C"/>
</dbReference>
<evidence type="ECO:0000256" key="4">
    <source>
        <dbReference type="ARBA" id="ARBA00048954"/>
    </source>
</evidence>
<dbReference type="Pfam" id="PF00270">
    <property type="entry name" value="DEAD"/>
    <property type="match status" value="1"/>
</dbReference>
<comment type="caution">
    <text evidence="6">The sequence shown here is derived from an EMBL/GenBank/DDBJ whole genome shotgun (WGS) entry which is preliminary data.</text>
</comment>
<dbReference type="RefSeq" id="WP_152189952.1">
    <property type="nucleotide sequence ID" value="NZ_WFKI01000001.1"/>
</dbReference>
<evidence type="ECO:0000256" key="3">
    <source>
        <dbReference type="ARBA" id="ARBA00044969"/>
    </source>
</evidence>
<evidence type="ECO:0000256" key="1">
    <source>
        <dbReference type="ARBA" id="ARBA00001966"/>
    </source>
</evidence>
<dbReference type="EC" id="5.6.2.3" evidence="3"/>
<comment type="similarity">
    <text evidence="2">Belongs to the helicase family. DinG subfamily.</text>
</comment>
<dbReference type="InterPro" id="IPR045028">
    <property type="entry name" value="DinG/Rad3-like"/>
</dbReference>
<evidence type="ECO:0000313" key="9">
    <source>
        <dbReference type="Proteomes" id="UP000472839"/>
    </source>
</evidence>
<organism evidence="6 9">
    <name type="scientific">Poseidonibacter ostreae</name>
    <dbReference type="NCBI Taxonomy" id="2654171"/>
    <lineage>
        <taxon>Bacteria</taxon>
        <taxon>Pseudomonadati</taxon>
        <taxon>Campylobacterota</taxon>
        <taxon>Epsilonproteobacteria</taxon>
        <taxon>Campylobacterales</taxon>
        <taxon>Arcobacteraceae</taxon>
        <taxon>Poseidonibacter</taxon>
    </lineage>
</organism>
<dbReference type="EMBL" id="WFKK01000030">
    <property type="protein sequence ID" value="KAB7887777.1"/>
    <property type="molecule type" value="Genomic_DNA"/>
</dbReference>
<dbReference type="SMART" id="SM00491">
    <property type="entry name" value="HELICc2"/>
    <property type="match status" value="1"/>
</dbReference>
<protein>
    <recommendedName>
        <fullName evidence="3">DNA 5'-3' helicase</fullName>
        <ecNumber evidence="3">5.6.2.3</ecNumber>
    </recommendedName>
</protein>
<dbReference type="InterPro" id="IPR027417">
    <property type="entry name" value="P-loop_NTPase"/>
</dbReference>
<dbReference type="Gene3D" id="3.40.50.300">
    <property type="entry name" value="P-loop containing nucleotide triphosphate hydrolases"/>
    <property type="match status" value="2"/>
</dbReference>
<dbReference type="GO" id="GO:0043139">
    <property type="term" value="F:5'-3' DNA helicase activity"/>
    <property type="evidence" value="ECO:0007669"/>
    <property type="project" value="UniProtKB-EC"/>
</dbReference>
<dbReference type="PROSITE" id="PS51192">
    <property type="entry name" value="HELICASE_ATP_BIND_1"/>
    <property type="match status" value="1"/>
</dbReference>
<evidence type="ECO:0000313" key="8">
    <source>
        <dbReference type="Proteomes" id="UP000461010"/>
    </source>
</evidence>
<dbReference type="Proteomes" id="UP000461010">
    <property type="component" value="Unassembled WGS sequence"/>
</dbReference>
<keyword evidence="6" id="KW-0378">Hydrolase</keyword>